<gene>
    <name evidence="3" type="ORF">C3747_212g36</name>
</gene>
<name>A0A2V2VUN1_TRYCR</name>
<evidence type="ECO:0000313" key="4">
    <source>
        <dbReference type="Proteomes" id="UP000246078"/>
    </source>
</evidence>
<dbReference type="VEuPathDB" id="TriTrypDB:C4B63_28g154"/>
<dbReference type="VEuPathDB" id="TriTrypDB:TcCL_NonESM04437"/>
<feature type="compositionally biased region" description="Basic and acidic residues" evidence="2">
    <location>
        <begin position="538"/>
        <end position="547"/>
    </location>
</feature>
<evidence type="ECO:0000256" key="1">
    <source>
        <dbReference type="SAM" id="Coils"/>
    </source>
</evidence>
<protein>
    <submittedName>
        <fullName evidence="3">Uncharacterized protein</fullName>
    </submittedName>
</protein>
<feature type="coiled-coil region" evidence="1">
    <location>
        <begin position="758"/>
        <end position="785"/>
    </location>
</feature>
<dbReference type="VEuPathDB" id="TriTrypDB:TCSYLVIO_001469"/>
<reference evidence="3 4" key="1">
    <citation type="journal article" date="2018" name="Microb. Genom.">
        <title>Expanding an expanded genome: long-read sequencing of Trypanosoma cruzi.</title>
        <authorList>
            <person name="Berna L."/>
            <person name="Rodriguez M."/>
            <person name="Chiribao M.L."/>
            <person name="Parodi-Talice A."/>
            <person name="Pita S."/>
            <person name="Rijo G."/>
            <person name="Alvarez-Valin F."/>
            <person name="Robello C."/>
        </authorList>
    </citation>
    <scope>NUCLEOTIDE SEQUENCE [LARGE SCALE GENOMIC DNA]</scope>
    <source>
        <strain evidence="3 4">TCC</strain>
    </source>
</reference>
<dbReference type="VEuPathDB" id="TriTrypDB:TcBrA4_0009520"/>
<feature type="region of interest" description="Disordered" evidence="2">
    <location>
        <begin position="1"/>
        <end position="76"/>
    </location>
</feature>
<feature type="region of interest" description="Disordered" evidence="2">
    <location>
        <begin position="96"/>
        <end position="119"/>
    </location>
</feature>
<feature type="coiled-coil region" evidence="1">
    <location>
        <begin position="811"/>
        <end position="845"/>
    </location>
</feature>
<sequence length="916" mass="102730">MTKQVVLPAHGDGAPVPGPSGAAVTVVDVEAEEEKEEDAQTARGEEGPNTAAETVRRRDPNRIDPPLGQQQDPLPRGERLAKRMLTLQRWELPALVSSPTRRSKHERRIPGGNSRSPVGVAHNARQNELLLSPPRPYLEKPEQQLELYHALQKRKFVTLHEELHHLRMSHVHAQKTLRLRGEEVKRLRRELGEKTREIERLKSLIAVLRKAHHQANESGAETDAVEGAGPATVSPSLALFAATAADGVGGGRGAEARLLLQLRQNIASRDTIISDLRMELSALRQAKKEAEDKINKLTAEVAEMHARCEKLSAELGVKDKTIEELEKRCAGAQMSEVKSGIGKSGNDNSDGTSSSDVLALREKLEEYRLHHRAADDVIEGIQQQLQRIEVMGLCVPHCSSAGKRPSQQEEGLRGELMHLRQCLDREEETRAESERLWRRSHEADLRMLETELCSTKAEAEAYKREVARMQKQIATAGFMEAQLQAARNENDALQQRVCELREENIAQSSREKELLHEMRFTKEAYDRREEEMSSLQRRLRDSKENEDRLREEVEMLEGRLRAVERGLSDAPPPYEFISYAALMKLNADLQERLKTLETEPQKAKKTPSLVNATDDVTLLEAGGDLAMEPVARATVEEEGLNARMEQGGACLHGVPVQSATSIAPSEPLQVKLKDVHDAYRTPSHRLDEVSLELVSPEQCGAVSAESTKRVNKEAGKAHCKSAIRSRLQDVQWHAIMTADGSDATDKLRAEFSRLCNCLKKCEEELEQTRMELAATKLELDNARRQQAAYNGPTQGVGERKVSSLRAARMELEHWRRLAVEHESALVELKKRYEGLKIDIASLQESTQVSPNTSAPVSAFVLPDWVACNDEHIIEEALRDETARIDEDMNKLRRELHTMRKERDHWMAVATGLSKPA</sequence>
<feature type="compositionally biased region" description="Low complexity" evidence="2">
    <location>
        <begin position="64"/>
        <end position="74"/>
    </location>
</feature>
<comment type="caution">
    <text evidence="3">The sequence shown here is derived from an EMBL/GenBank/DDBJ whole genome shotgun (WGS) entry which is preliminary data.</text>
</comment>
<dbReference type="EMBL" id="PRFC01000212">
    <property type="protein sequence ID" value="PWU99970.1"/>
    <property type="molecule type" value="Genomic_DNA"/>
</dbReference>
<dbReference type="VEuPathDB" id="TriTrypDB:Tc_MARK_306"/>
<organism evidence="3 4">
    <name type="scientific">Trypanosoma cruzi</name>
    <dbReference type="NCBI Taxonomy" id="5693"/>
    <lineage>
        <taxon>Eukaryota</taxon>
        <taxon>Discoba</taxon>
        <taxon>Euglenozoa</taxon>
        <taxon>Kinetoplastea</taxon>
        <taxon>Metakinetoplastina</taxon>
        <taxon>Trypanosomatida</taxon>
        <taxon>Trypanosomatidae</taxon>
        <taxon>Trypanosoma</taxon>
        <taxon>Schizotrypanum</taxon>
    </lineage>
</organism>
<feature type="region of interest" description="Disordered" evidence="2">
    <location>
        <begin position="526"/>
        <end position="547"/>
    </location>
</feature>
<dbReference type="VEuPathDB" id="TriTrypDB:TcCLB.508641.310"/>
<feature type="coiled-coil region" evidence="1">
    <location>
        <begin position="184"/>
        <end position="211"/>
    </location>
</feature>
<dbReference type="PANTHER" id="PTHR43941:SF1">
    <property type="entry name" value="STRUCTURAL MAINTENANCE OF CHROMOSOMES PROTEIN 2"/>
    <property type="match status" value="1"/>
</dbReference>
<dbReference type="VEuPathDB" id="TriTrypDB:TCDM_00769"/>
<keyword evidence="1" id="KW-0175">Coiled coil</keyword>
<dbReference type="VEuPathDB" id="TriTrypDB:ECC02_003509"/>
<dbReference type="OrthoDB" id="273818at2759"/>
<dbReference type="Gene3D" id="1.10.287.1490">
    <property type="match status" value="2"/>
</dbReference>
<dbReference type="PANTHER" id="PTHR43941">
    <property type="entry name" value="STRUCTURAL MAINTENANCE OF CHROMOSOMES PROTEIN 2"/>
    <property type="match status" value="1"/>
</dbReference>
<dbReference type="SMR" id="A0A2V2VUN1"/>
<dbReference type="VEuPathDB" id="TriTrypDB:BCY84_02310"/>
<feature type="coiled-coil region" evidence="1">
    <location>
        <begin position="273"/>
        <end position="328"/>
    </location>
</feature>
<feature type="coiled-coil region" evidence="1">
    <location>
        <begin position="874"/>
        <end position="901"/>
    </location>
</feature>
<dbReference type="VEuPathDB" id="TriTrypDB:C4B63_28g155"/>
<evidence type="ECO:0000313" key="3">
    <source>
        <dbReference type="EMBL" id="PWU99970.1"/>
    </source>
</evidence>
<dbReference type="VEuPathDB" id="TriTrypDB:TcCLB.506203.90"/>
<accession>A0A2V2VUN1</accession>
<evidence type="ECO:0000256" key="2">
    <source>
        <dbReference type="SAM" id="MobiDB-lite"/>
    </source>
</evidence>
<dbReference type="AlphaFoldDB" id="A0A2V2VUN1"/>
<proteinExistence type="predicted"/>
<dbReference type="VEuPathDB" id="TriTrypDB:TcG_00679"/>
<dbReference type="VEuPathDB" id="TriTrypDB:TcYC6_0082090"/>
<dbReference type="VEuPathDB" id="TriTrypDB:C3747_212g36"/>
<dbReference type="Proteomes" id="UP000246078">
    <property type="component" value="Unassembled WGS sequence"/>
</dbReference>